<gene>
    <name evidence="1" type="ORF">SVUK_LOCUS7301</name>
</gene>
<sequence length="49" mass="6017">MERYWISGSYYLIRLQRLSSSEHYSKRPGDLFNQQIFDLPYWNHCNSCL</sequence>
<evidence type="ECO:0000313" key="2">
    <source>
        <dbReference type="Proteomes" id="UP000270094"/>
    </source>
</evidence>
<dbReference type="AlphaFoldDB" id="A0A3P7IWQ6"/>
<dbReference type="Proteomes" id="UP000270094">
    <property type="component" value="Unassembled WGS sequence"/>
</dbReference>
<proteinExistence type="predicted"/>
<keyword evidence="2" id="KW-1185">Reference proteome</keyword>
<accession>A0A3P7IWQ6</accession>
<reference evidence="1 2" key="1">
    <citation type="submission" date="2018-11" db="EMBL/GenBank/DDBJ databases">
        <authorList>
            <consortium name="Pathogen Informatics"/>
        </authorList>
    </citation>
    <scope>NUCLEOTIDE SEQUENCE [LARGE SCALE GENOMIC DNA]</scope>
</reference>
<organism evidence="1 2">
    <name type="scientific">Strongylus vulgaris</name>
    <name type="common">Blood worm</name>
    <dbReference type="NCBI Taxonomy" id="40348"/>
    <lineage>
        <taxon>Eukaryota</taxon>
        <taxon>Metazoa</taxon>
        <taxon>Ecdysozoa</taxon>
        <taxon>Nematoda</taxon>
        <taxon>Chromadorea</taxon>
        <taxon>Rhabditida</taxon>
        <taxon>Rhabditina</taxon>
        <taxon>Rhabditomorpha</taxon>
        <taxon>Strongyloidea</taxon>
        <taxon>Strongylidae</taxon>
        <taxon>Strongylus</taxon>
    </lineage>
</organism>
<evidence type="ECO:0000313" key="1">
    <source>
        <dbReference type="EMBL" id="VDM72303.1"/>
    </source>
</evidence>
<name>A0A3P7IWQ6_STRVU</name>
<dbReference type="EMBL" id="UYYB01024758">
    <property type="protein sequence ID" value="VDM72303.1"/>
    <property type="molecule type" value="Genomic_DNA"/>
</dbReference>
<protein>
    <submittedName>
        <fullName evidence="1">Uncharacterized protein</fullName>
    </submittedName>
</protein>